<comment type="caution">
    <text evidence="1">The sequence shown here is derived from an EMBL/GenBank/DDBJ whole genome shotgun (WGS) entry which is preliminary data.</text>
</comment>
<dbReference type="AlphaFoldDB" id="A0A101LZT7"/>
<protein>
    <submittedName>
        <fullName evidence="1">Uncharacterized protein</fullName>
    </submittedName>
</protein>
<geneLocation type="mitochondrion" evidence="1"/>
<evidence type="ECO:0000313" key="1">
    <source>
        <dbReference type="EMBL" id="KUM48357.1"/>
    </source>
</evidence>
<proteinExistence type="predicted"/>
<reference evidence="1" key="1">
    <citation type="journal article" date="2015" name="Genome Biol. Evol.">
        <title>Organellar Genomes of White Spruce (Picea glauca): Assembly and Annotation.</title>
        <authorList>
            <person name="Jackman S.D."/>
            <person name="Warren R.L."/>
            <person name="Gibb E.A."/>
            <person name="Vandervalk B.P."/>
            <person name="Mohamadi H."/>
            <person name="Chu J."/>
            <person name="Raymond A."/>
            <person name="Pleasance S."/>
            <person name="Coope R."/>
            <person name="Wildung M.R."/>
            <person name="Ritland C.E."/>
            <person name="Bousquet J."/>
            <person name="Jones S.J."/>
            <person name="Bohlmann J."/>
            <person name="Birol I."/>
        </authorList>
    </citation>
    <scope>NUCLEOTIDE SEQUENCE [LARGE SCALE GENOMIC DNA]</scope>
    <source>
        <tissue evidence="1">Flushing bud</tissue>
    </source>
</reference>
<sequence length="118" mass="14069">MCSFARLATLAQQRFLLSRAYRKLLAFRERVSPYLLFGGFYQDDDERLILIDHIFSYTHNLSSKSISSWKNPNLPFSSAIPLWDVLLQLKLMDLKEDHFDFPPFFPTFYSVFSFYYFV</sequence>
<keyword evidence="1" id="KW-0496">Mitochondrion</keyword>
<organism evidence="1">
    <name type="scientific">Picea glauca</name>
    <name type="common">White spruce</name>
    <name type="synonym">Pinus glauca</name>
    <dbReference type="NCBI Taxonomy" id="3330"/>
    <lineage>
        <taxon>Eukaryota</taxon>
        <taxon>Viridiplantae</taxon>
        <taxon>Streptophyta</taxon>
        <taxon>Embryophyta</taxon>
        <taxon>Tracheophyta</taxon>
        <taxon>Spermatophyta</taxon>
        <taxon>Pinopsida</taxon>
        <taxon>Pinidae</taxon>
        <taxon>Conifers I</taxon>
        <taxon>Pinales</taxon>
        <taxon>Pinaceae</taxon>
        <taxon>Picea</taxon>
    </lineage>
</organism>
<gene>
    <name evidence="1" type="ORF">ABT39_MTgene5357</name>
</gene>
<accession>A0A101LZT7</accession>
<name>A0A101LZT7_PICGL</name>
<dbReference type="EMBL" id="LKAM01000006">
    <property type="protein sequence ID" value="KUM48357.1"/>
    <property type="molecule type" value="Genomic_DNA"/>
</dbReference>